<evidence type="ECO:0000256" key="11">
    <source>
        <dbReference type="ARBA" id="ARBA00049047"/>
    </source>
</evidence>
<dbReference type="RefSeq" id="WP_119016618.1">
    <property type="nucleotide sequence ID" value="NZ_QXEV01000019.1"/>
</dbReference>
<dbReference type="InParanoid" id="A0A397RV21"/>
<dbReference type="GO" id="GO:0005737">
    <property type="term" value="C:cytoplasm"/>
    <property type="evidence" value="ECO:0007669"/>
    <property type="project" value="TreeGrafter"/>
</dbReference>
<comment type="similarity">
    <text evidence="4 12">Belongs to the TrpB family.</text>
</comment>
<dbReference type="NCBIfam" id="TIGR00263">
    <property type="entry name" value="trpB"/>
    <property type="match status" value="1"/>
</dbReference>
<dbReference type="GO" id="GO:0004834">
    <property type="term" value="F:tryptophan synthase activity"/>
    <property type="evidence" value="ECO:0007669"/>
    <property type="project" value="UniProtKB-UniRule"/>
</dbReference>
<evidence type="ECO:0000259" key="13">
    <source>
        <dbReference type="Pfam" id="PF00291"/>
    </source>
</evidence>
<dbReference type="Pfam" id="PF00291">
    <property type="entry name" value="PALP"/>
    <property type="match status" value="1"/>
</dbReference>
<keyword evidence="7 12" id="KW-0822">Tryptophan biosynthesis</keyword>
<evidence type="ECO:0000256" key="6">
    <source>
        <dbReference type="ARBA" id="ARBA00022605"/>
    </source>
</evidence>
<dbReference type="SUPFAM" id="SSF53686">
    <property type="entry name" value="Tryptophan synthase beta subunit-like PLP-dependent enzymes"/>
    <property type="match status" value="1"/>
</dbReference>
<dbReference type="EMBL" id="QXEV01000019">
    <property type="protein sequence ID" value="RIA75467.1"/>
    <property type="molecule type" value="Genomic_DNA"/>
</dbReference>
<evidence type="ECO:0000313" key="15">
    <source>
        <dbReference type="Proteomes" id="UP000266506"/>
    </source>
</evidence>
<dbReference type="Gene3D" id="3.40.50.1100">
    <property type="match status" value="2"/>
</dbReference>
<dbReference type="CDD" id="cd06446">
    <property type="entry name" value="Trp-synth_B"/>
    <property type="match status" value="1"/>
</dbReference>
<dbReference type="FunFam" id="3.40.50.1100:FF:000001">
    <property type="entry name" value="Tryptophan synthase beta chain"/>
    <property type="match status" value="1"/>
</dbReference>
<comment type="catalytic activity">
    <reaction evidence="11 12">
        <text>(1S,2R)-1-C-(indol-3-yl)glycerol 3-phosphate + L-serine = D-glyceraldehyde 3-phosphate + L-tryptophan + H2O</text>
        <dbReference type="Rhea" id="RHEA:10532"/>
        <dbReference type="ChEBI" id="CHEBI:15377"/>
        <dbReference type="ChEBI" id="CHEBI:33384"/>
        <dbReference type="ChEBI" id="CHEBI:57912"/>
        <dbReference type="ChEBI" id="CHEBI:58866"/>
        <dbReference type="ChEBI" id="CHEBI:59776"/>
        <dbReference type="EC" id="4.2.1.20"/>
    </reaction>
</comment>
<evidence type="ECO:0000256" key="2">
    <source>
        <dbReference type="ARBA" id="ARBA00002786"/>
    </source>
</evidence>
<comment type="cofactor">
    <cofactor evidence="1 12">
        <name>pyridoxal 5'-phosphate</name>
        <dbReference type="ChEBI" id="CHEBI:597326"/>
    </cofactor>
</comment>
<evidence type="ECO:0000256" key="12">
    <source>
        <dbReference type="HAMAP-Rule" id="MF_00133"/>
    </source>
</evidence>
<dbReference type="InterPro" id="IPR023026">
    <property type="entry name" value="Trp_synth_beta/beta-like"/>
</dbReference>
<evidence type="ECO:0000313" key="14">
    <source>
        <dbReference type="EMBL" id="RIA75467.1"/>
    </source>
</evidence>
<keyword evidence="15" id="KW-1185">Reference proteome</keyword>
<feature type="domain" description="Tryptophan synthase beta chain-like PALP" evidence="13">
    <location>
        <begin position="50"/>
        <end position="375"/>
    </location>
</feature>
<dbReference type="EC" id="4.2.1.20" evidence="12"/>
<comment type="pathway">
    <text evidence="3 12">Amino-acid biosynthesis; L-tryptophan biosynthesis; L-tryptophan from chorismate: step 5/5.</text>
</comment>
<dbReference type="FunCoup" id="A0A397RV21">
    <property type="interactions" value="346"/>
</dbReference>
<dbReference type="InterPro" id="IPR036052">
    <property type="entry name" value="TrpB-like_PALP_sf"/>
</dbReference>
<dbReference type="PROSITE" id="PS00168">
    <property type="entry name" value="TRP_SYNTHASE_BETA"/>
    <property type="match status" value="1"/>
</dbReference>
<evidence type="ECO:0000256" key="5">
    <source>
        <dbReference type="ARBA" id="ARBA00011270"/>
    </source>
</evidence>
<comment type="subunit">
    <text evidence="5 12">Tetramer of two alpha and two beta chains.</text>
</comment>
<protein>
    <recommendedName>
        <fullName evidence="12">Tryptophan synthase beta chain</fullName>
        <ecNumber evidence="12">4.2.1.20</ecNumber>
    </recommendedName>
</protein>
<dbReference type="InterPro" id="IPR006653">
    <property type="entry name" value="Trp_synth_b_CS"/>
</dbReference>
<evidence type="ECO:0000256" key="1">
    <source>
        <dbReference type="ARBA" id="ARBA00001933"/>
    </source>
</evidence>
<evidence type="ECO:0000256" key="9">
    <source>
        <dbReference type="ARBA" id="ARBA00023141"/>
    </source>
</evidence>
<keyword evidence="8 12" id="KW-0663">Pyridoxal phosphate</keyword>
<comment type="caution">
    <text evidence="14">The sequence shown here is derived from an EMBL/GenBank/DDBJ whole genome shotgun (WGS) entry which is preliminary data.</text>
</comment>
<dbReference type="FunFam" id="3.40.50.1100:FF:000004">
    <property type="entry name" value="Tryptophan synthase beta chain"/>
    <property type="match status" value="1"/>
</dbReference>
<proteinExistence type="inferred from homology"/>
<gene>
    <name evidence="12" type="primary">trpB</name>
    <name evidence="14" type="ORF">EI71_01505</name>
</gene>
<evidence type="ECO:0000256" key="8">
    <source>
        <dbReference type="ARBA" id="ARBA00022898"/>
    </source>
</evidence>
<dbReference type="AlphaFoldDB" id="A0A397RV21"/>
<sequence length="394" mass="43199">MSDIKFGIFGGQYIPETLMNAVKETEDAYNKYKNDKEFLEEFHKLLKEYANRPSRLYYAKKLTEELGGAKIYLKREDLNHTGSHKINNVLGQLLLAKRMGKTRVIAETGAGQHGVATATGAALLGLECEIFMGEEDTKRQALNVFRMELLGAKVHPVKTGTKVLKDAVNAAMMEWSKRMDDTLYVLGSVMGPHPFPTMVRDFQSIIGKEVKEQILEEEGRLPDMVIACVGGGSNAAGSFYEFIHDKEVELVGCEAAGKGIDTNKTAATITTGKLGVFHGMKSLFCQNEYGQIDEVYSISAGLDYPGIGPEHAYWNSIGRAKYVPITDDEAVNAFLKLSKLEGIIPAIESAHAVAYALKVAPTMAKDKIIVITLSGRGDKDCASIARYLGVEIDE</sequence>
<evidence type="ECO:0000256" key="7">
    <source>
        <dbReference type="ARBA" id="ARBA00022822"/>
    </source>
</evidence>
<dbReference type="OrthoDB" id="9766131at2"/>
<dbReference type="PANTHER" id="PTHR48077:SF3">
    <property type="entry name" value="TRYPTOPHAN SYNTHASE"/>
    <property type="match status" value="1"/>
</dbReference>
<organism evidence="14 15">
    <name type="scientific">Anaeroplasma bactoclasticum</name>
    <dbReference type="NCBI Taxonomy" id="2088"/>
    <lineage>
        <taxon>Bacteria</taxon>
        <taxon>Bacillati</taxon>
        <taxon>Mycoplasmatota</taxon>
        <taxon>Mollicutes</taxon>
        <taxon>Anaeroplasmatales</taxon>
        <taxon>Anaeroplasmataceae</taxon>
        <taxon>Anaeroplasma</taxon>
    </lineage>
</organism>
<evidence type="ECO:0000256" key="3">
    <source>
        <dbReference type="ARBA" id="ARBA00004733"/>
    </source>
</evidence>
<accession>A0A397RV21</accession>
<dbReference type="HAMAP" id="MF_00133">
    <property type="entry name" value="Trp_synth_beta"/>
    <property type="match status" value="1"/>
</dbReference>
<dbReference type="UniPathway" id="UPA00035">
    <property type="reaction ID" value="UER00044"/>
</dbReference>
<dbReference type="InterPro" id="IPR001926">
    <property type="entry name" value="TrpB-like_PALP"/>
</dbReference>
<comment type="function">
    <text evidence="2 12">The beta subunit is responsible for the synthesis of L-tryptophan from indole and L-serine.</text>
</comment>
<dbReference type="InterPro" id="IPR006654">
    <property type="entry name" value="Trp_synth_beta"/>
</dbReference>
<reference evidence="14 15" key="1">
    <citation type="submission" date="2018-08" db="EMBL/GenBank/DDBJ databases">
        <title>Genomic Encyclopedia of Archaeal and Bacterial Type Strains, Phase II (KMG-II): from individual species to whole genera.</title>
        <authorList>
            <person name="Goeker M."/>
        </authorList>
    </citation>
    <scope>NUCLEOTIDE SEQUENCE [LARGE SCALE GENOMIC DNA]</scope>
    <source>
        <strain evidence="14 15">ATCC 27112</strain>
    </source>
</reference>
<keyword evidence="10 12" id="KW-0456">Lyase</keyword>
<dbReference type="PANTHER" id="PTHR48077">
    <property type="entry name" value="TRYPTOPHAN SYNTHASE-RELATED"/>
    <property type="match status" value="1"/>
</dbReference>
<keyword evidence="6 12" id="KW-0028">Amino-acid biosynthesis</keyword>
<dbReference type="PIRSF" id="PIRSF001413">
    <property type="entry name" value="Trp_syn_beta"/>
    <property type="match status" value="1"/>
</dbReference>
<evidence type="ECO:0000256" key="10">
    <source>
        <dbReference type="ARBA" id="ARBA00023239"/>
    </source>
</evidence>
<name>A0A397RV21_9MOLU</name>
<feature type="modified residue" description="N6-(pyridoxal phosphate)lysine" evidence="12">
    <location>
        <position position="85"/>
    </location>
</feature>
<keyword evidence="9 12" id="KW-0057">Aromatic amino acid biosynthesis</keyword>
<dbReference type="Proteomes" id="UP000266506">
    <property type="component" value="Unassembled WGS sequence"/>
</dbReference>
<evidence type="ECO:0000256" key="4">
    <source>
        <dbReference type="ARBA" id="ARBA00009982"/>
    </source>
</evidence>